<evidence type="ECO:0000313" key="2">
    <source>
        <dbReference type="EMBL" id="TQF14553.1"/>
    </source>
</evidence>
<name>A0A540X025_9BACT</name>
<dbReference type="EMBL" id="VIFM01000065">
    <property type="protein sequence ID" value="TQF14553.1"/>
    <property type="molecule type" value="Genomic_DNA"/>
</dbReference>
<evidence type="ECO:0000256" key="1">
    <source>
        <dbReference type="SAM" id="MobiDB-lite"/>
    </source>
</evidence>
<dbReference type="Proteomes" id="UP000315369">
    <property type="component" value="Unassembled WGS sequence"/>
</dbReference>
<feature type="region of interest" description="Disordered" evidence="1">
    <location>
        <begin position="501"/>
        <end position="528"/>
    </location>
</feature>
<dbReference type="RefSeq" id="WP_141643745.1">
    <property type="nucleotide sequence ID" value="NZ_VIFM01000065.1"/>
</dbReference>
<comment type="caution">
    <text evidence="2">The sequence shown here is derived from an EMBL/GenBank/DDBJ whole genome shotgun (WGS) entry which is preliminary data.</text>
</comment>
<accession>A0A540X025</accession>
<dbReference type="OrthoDB" id="5510053at2"/>
<feature type="region of interest" description="Disordered" evidence="1">
    <location>
        <begin position="261"/>
        <end position="280"/>
    </location>
</feature>
<protein>
    <submittedName>
        <fullName evidence="2">Uncharacterized protein</fullName>
    </submittedName>
</protein>
<organism evidence="2 3">
    <name type="scientific">Myxococcus llanfairpwllgwyngyllgogerychwyrndrobwllllantysiliogogogochensis</name>
    <dbReference type="NCBI Taxonomy" id="2590453"/>
    <lineage>
        <taxon>Bacteria</taxon>
        <taxon>Pseudomonadati</taxon>
        <taxon>Myxococcota</taxon>
        <taxon>Myxococcia</taxon>
        <taxon>Myxococcales</taxon>
        <taxon>Cystobacterineae</taxon>
        <taxon>Myxococcaceae</taxon>
        <taxon>Myxococcus</taxon>
    </lineage>
</organism>
<gene>
    <name evidence="2" type="ORF">FJV41_18060</name>
</gene>
<reference evidence="2 3" key="1">
    <citation type="submission" date="2019-06" db="EMBL/GenBank/DDBJ databases">
        <authorList>
            <person name="Livingstone P."/>
            <person name="Whitworth D."/>
        </authorList>
    </citation>
    <scope>NUCLEOTIDE SEQUENCE [LARGE SCALE GENOMIC DNA]</scope>
    <source>
        <strain evidence="2 3">AM401</strain>
    </source>
</reference>
<evidence type="ECO:0000313" key="3">
    <source>
        <dbReference type="Proteomes" id="UP000315369"/>
    </source>
</evidence>
<dbReference type="AlphaFoldDB" id="A0A540X025"/>
<sequence length="528" mass="59295">MHHGTSTVITRVLQGKREALDDLLSSAANARRELFAGVPGLHFARWALIDLGPRTSGMGPADPRLIFGADAVLDTRATKPDVLDRELLHALVRWLTTLHERGADAAHLFDAIYRNCAGYPEAGLAEPEAVEDYLVGHRAPAVTRHVDFAYRFQSPEDLRASVDALRAVNAHLDTRAPLLAETPWRGRPRDMPDLHHELRDVARAAATNLDDPGWRERLATARESAAVSTLGYAFYRYAWALPGIYLLKLRMWLSARNRPESATSSQAHASESAPPIPPMSDAMVQNPMVHVARIVDDPGALALARLALRSVNLRLRRYVVGLNHVQTIHCARWLVYSDEDGRGPHHLIFFSNYDDTWESYIDAFVDHADVRGFLELIWSRTEGFPAKSRGIDPTMPKPRLPVEPFKAWLRAHEVPTRVWYSAALDGTPRQRHSVLLLHNALRLRELLTRERMDQPVRDRGARRALAAFLSRGACDPGRPLLRPMALAIHSMSALLASLRHGRREPRRKHHENFRAEPSHVAPMEHAPA</sequence>
<feature type="compositionally biased region" description="Basic residues" evidence="1">
    <location>
        <begin position="501"/>
        <end position="511"/>
    </location>
</feature>
<keyword evidence="3" id="KW-1185">Reference proteome</keyword>
<proteinExistence type="predicted"/>